<dbReference type="OrthoDB" id="10565498at2759"/>
<organism evidence="4 5">
    <name type="scientific">Bursaphelenchus okinawaensis</name>
    <dbReference type="NCBI Taxonomy" id="465554"/>
    <lineage>
        <taxon>Eukaryota</taxon>
        <taxon>Metazoa</taxon>
        <taxon>Ecdysozoa</taxon>
        <taxon>Nematoda</taxon>
        <taxon>Chromadorea</taxon>
        <taxon>Rhabditida</taxon>
        <taxon>Tylenchina</taxon>
        <taxon>Tylenchomorpha</taxon>
        <taxon>Aphelenchoidea</taxon>
        <taxon>Aphelenchoididae</taxon>
        <taxon>Bursaphelenchus</taxon>
    </lineage>
</organism>
<reference evidence="4" key="1">
    <citation type="submission" date="2020-09" db="EMBL/GenBank/DDBJ databases">
        <authorList>
            <person name="Kikuchi T."/>
        </authorList>
    </citation>
    <scope>NUCLEOTIDE SEQUENCE</scope>
    <source>
        <strain evidence="4">SH1</strain>
    </source>
</reference>
<feature type="compositionally biased region" description="Basic residues" evidence="1">
    <location>
        <begin position="451"/>
        <end position="465"/>
    </location>
</feature>
<feature type="compositionally biased region" description="Low complexity" evidence="1">
    <location>
        <begin position="35"/>
        <end position="50"/>
    </location>
</feature>
<dbReference type="AlphaFoldDB" id="A0A811K0S4"/>
<keyword evidence="3" id="KW-0732">Signal</keyword>
<keyword evidence="2" id="KW-1133">Transmembrane helix</keyword>
<evidence type="ECO:0000256" key="1">
    <source>
        <dbReference type="SAM" id="MobiDB-lite"/>
    </source>
</evidence>
<keyword evidence="5" id="KW-1185">Reference proteome</keyword>
<feature type="compositionally biased region" description="Basic and acidic residues" evidence="1">
    <location>
        <begin position="540"/>
        <end position="558"/>
    </location>
</feature>
<accession>A0A811K0S4</accession>
<dbReference type="EMBL" id="CAJFDH010000002">
    <property type="protein sequence ID" value="CAD5209034.1"/>
    <property type="molecule type" value="Genomic_DNA"/>
</dbReference>
<gene>
    <name evidence="4" type="ORF">BOKJ2_LOCUS2478</name>
</gene>
<proteinExistence type="predicted"/>
<feature type="region of interest" description="Disordered" evidence="1">
    <location>
        <begin position="29"/>
        <end position="62"/>
    </location>
</feature>
<feature type="compositionally biased region" description="Basic and acidic residues" evidence="1">
    <location>
        <begin position="521"/>
        <end position="531"/>
    </location>
</feature>
<feature type="chain" id="PRO_5035594513" evidence="3">
    <location>
        <begin position="21"/>
        <end position="579"/>
    </location>
</feature>
<dbReference type="Proteomes" id="UP000614601">
    <property type="component" value="Unassembled WGS sequence"/>
</dbReference>
<dbReference type="EMBL" id="CAJFCW020000002">
    <property type="protein sequence ID" value="CAG9088307.1"/>
    <property type="molecule type" value="Genomic_DNA"/>
</dbReference>
<feature type="transmembrane region" description="Helical" evidence="2">
    <location>
        <begin position="415"/>
        <end position="444"/>
    </location>
</feature>
<name>A0A811K0S4_9BILA</name>
<evidence type="ECO:0000256" key="2">
    <source>
        <dbReference type="SAM" id="Phobius"/>
    </source>
</evidence>
<feature type="compositionally biased region" description="Basic and acidic residues" evidence="1">
    <location>
        <begin position="471"/>
        <end position="484"/>
    </location>
</feature>
<evidence type="ECO:0000256" key="3">
    <source>
        <dbReference type="SAM" id="SignalP"/>
    </source>
</evidence>
<keyword evidence="2" id="KW-0472">Membrane</keyword>
<sequence>MRFVFLLIFLLALLLSICQGEEGTGDGAAAGGANGTAAADNSGDDSGTSDSTDDTLSDPGFVEPTEEVRHSIDPMLQTVAFYMMDESCKFISGFVFGERFYPVQLDDRIKVNNLEKKAATQGCTREVNGIVPIMYGHYILALSRIPNEVGFGYSVYELKNKKFLGEGVSVESKKFAPTERAESRLVFRYEWCFNDLQAFVICLVQHEDKSYSIKRFFYDVLSKQPFKLMSDSPLISLPINRISDIANLMYDQNAGHFLVAQLGSGGAFDHSLEELPLYALDNPPRHIITSFDPKKGAAATSINGFRYIFVAPKHHVRKDGEMVVNGKIHSYYRSVLDAYIMEKETTVTGRDIKGFEPKALHHPQIVHIDANVHYLTHGVYGIPFGKLYEFAARCGNPELDLGPCETDLAGWDQKFIVAIVLVCVTSLVFLLVAVIIVMVILFCVKERKRRHRRKHRKHKGGKKKSSGPPKPGEEAKAGDKKDEEKDMDEGAEDKKDEKGMGGFFAQQMRKLAQMDEFDEMEKEKKEGDKGAASEGPNADDDSKYVLAKDHFGSKEKKSNVQSAPAAGVPGGDGPQSKKL</sequence>
<feature type="region of interest" description="Disordered" evidence="1">
    <location>
        <begin position="451"/>
        <end position="579"/>
    </location>
</feature>
<feature type="signal peptide" evidence="3">
    <location>
        <begin position="1"/>
        <end position="20"/>
    </location>
</feature>
<protein>
    <submittedName>
        <fullName evidence="4">Uncharacterized protein</fullName>
    </submittedName>
</protein>
<comment type="caution">
    <text evidence="4">The sequence shown here is derived from an EMBL/GenBank/DDBJ whole genome shotgun (WGS) entry which is preliminary data.</text>
</comment>
<keyword evidence="2" id="KW-0812">Transmembrane</keyword>
<evidence type="ECO:0000313" key="5">
    <source>
        <dbReference type="Proteomes" id="UP000614601"/>
    </source>
</evidence>
<dbReference type="Proteomes" id="UP000783686">
    <property type="component" value="Unassembled WGS sequence"/>
</dbReference>
<evidence type="ECO:0000313" key="4">
    <source>
        <dbReference type="EMBL" id="CAD5209034.1"/>
    </source>
</evidence>